<name>A0A699GSE6_TANCI</name>
<organism evidence="1">
    <name type="scientific">Tanacetum cinerariifolium</name>
    <name type="common">Dalmatian daisy</name>
    <name type="synonym">Chrysanthemum cinerariifolium</name>
    <dbReference type="NCBI Taxonomy" id="118510"/>
    <lineage>
        <taxon>Eukaryota</taxon>
        <taxon>Viridiplantae</taxon>
        <taxon>Streptophyta</taxon>
        <taxon>Embryophyta</taxon>
        <taxon>Tracheophyta</taxon>
        <taxon>Spermatophyta</taxon>
        <taxon>Magnoliopsida</taxon>
        <taxon>eudicotyledons</taxon>
        <taxon>Gunneridae</taxon>
        <taxon>Pentapetalae</taxon>
        <taxon>asterids</taxon>
        <taxon>campanulids</taxon>
        <taxon>Asterales</taxon>
        <taxon>Asteraceae</taxon>
        <taxon>Asteroideae</taxon>
        <taxon>Anthemideae</taxon>
        <taxon>Anthemidinae</taxon>
        <taxon>Tanacetum</taxon>
    </lineage>
</organism>
<protein>
    <submittedName>
        <fullName evidence="1">Uncharacterized protein</fullName>
    </submittedName>
</protein>
<comment type="caution">
    <text evidence="1">The sequence shown here is derived from an EMBL/GenBank/DDBJ whole genome shotgun (WGS) entry which is preliminary data.</text>
</comment>
<sequence length="164" mass="18657">MAAPGPSNHIAKRVVDDLVDFSGDTFIPKVMKLSFGQQIKDMRGFVTLIRKEAHTSRNCIAQLTALVAKIEAIDDEEDMFDTLIYLRDDTQDENNKLMELNSVSIFFHLEFVLLHGDALKSLEYMREMVVHDSATLGVLEQLFASTHVRMRLNASYMNDMDEAE</sequence>
<accession>A0A699GSE6</accession>
<evidence type="ECO:0000313" key="1">
    <source>
        <dbReference type="EMBL" id="GEV47455.1"/>
    </source>
</evidence>
<dbReference type="EMBL" id="BKCJ010024579">
    <property type="protein sequence ID" value="GEV47455.1"/>
    <property type="molecule type" value="Genomic_DNA"/>
</dbReference>
<dbReference type="AlphaFoldDB" id="A0A699GSE6"/>
<proteinExistence type="predicted"/>
<reference evidence="1" key="1">
    <citation type="journal article" date="2019" name="Sci. Rep.">
        <title>Draft genome of Tanacetum cinerariifolium, the natural source of mosquito coil.</title>
        <authorList>
            <person name="Yamashiro T."/>
            <person name="Shiraishi A."/>
            <person name="Satake H."/>
            <person name="Nakayama K."/>
        </authorList>
    </citation>
    <scope>NUCLEOTIDE SEQUENCE</scope>
</reference>
<gene>
    <name evidence="1" type="ORF">Tci_119432</name>
</gene>